<feature type="transmembrane region" description="Helical" evidence="6">
    <location>
        <begin position="46"/>
        <end position="70"/>
    </location>
</feature>
<feature type="transmembrane region" description="Helical" evidence="6">
    <location>
        <begin position="121"/>
        <end position="141"/>
    </location>
</feature>
<feature type="transmembrane region" description="Helical" evidence="6">
    <location>
        <begin position="387"/>
        <end position="404"/>
    </location>
</feature>
<sequence length="1219" mass="134299">METAGHIASHLLPSIGPALVISVGYIDLGKWVVAVESGIQFGYDLMLFVLFFNLTAIFCQYLATCVGMVTRKNLAQICSEEYSRLTCMILGVQVALSMITSELTMILGIANGINLFTGVDLATSVCLATLGAVFLPLVILLGKFLGETIYTIIAGLSLLFYVFGVLISQPEIPIVNDVLFPKLIGESSYLLVALLGANIMAHNFYIHSEIVQQKKTFLNASMGALFHDHFFAIVFIFTSIFLVNYTLMSSAAVVFSRTNVMFSFQDVSLLMDQVFRTPIAPVAIFLVLLFSSQITSLTYNVGGRLILHYLFGAKISSWVHHLLVRSPSIVVALCCAKCAGPAGIYQLFIFCQIVQAMLLPSSVVSLFRVASSSSLMGSFKLSLHMKILALFAFFGIFASNIIFIKDMLLGNTSWVNNIGGATGITRAVFNVVILLLSCISIVSTFHLAITPLNSESGGPETKLWTSNVQKYRHELTQATEDIDHRKISSEENQFAVLEPALGNSVGNQQDKLVVEVHLHPLDTPVHTEDQFLQSVPVLKDTAHYSSLVDHAVKAKSFPDTDLEIAHETSSDNLSDPGVLDKFDKGQILRDVSIETDYTDKSSEGTLELEESFSKPISGGYSVNSSAQSAEGKSLDNDYRSLSRLSGLGRGSRRQLAVILDEFWGCLFDFHGNLTQEAMLKKYDVLLGIDTKVTYSMGYNSPNGRSLSSLNFIGITPSSHDVLLENSLLQRSSGSLCEPIQRPYSSLHMPQFSEDRDFQPATIHGYQMASHWKGNGTGRNYLSSYTSQPQTTIKSISPLVPSLGDSVLYAHRQSGLGFAGSSVLQSPIAPRVNRGMLESSYYDHSLIEPPSGSVGSSAYAKKYHSSPDISAVISACRNSLLSEMKKPIGPRSSLGQMTLENSQYNNILSGTGIPLAFDQISPTKLHDNVFSLQSSMNQDAKSLWSIQPFEQLSGVMERDQTRKRIISDKPRLAPREIFSYSESESKLLHSLRFCIQRLLNLEGSDWLFRPDGGSDEELINQVALNEKSVWGHGIDDFHGVYSSELQYYSSTNKFTSVQRDKETNSSFPLNISKCGDDCIWRASLVVSFGVWCVRRILDLSLVESRPELWGKYTYVLNRLQGILELAFLKPRFPLTACLCFEDQPNDSNNCLMQSFLDKAEMPVGGSFTTSCMILESIKDVEIAVASRKGRTGTAAGDIAFPKGKENLASVLKRYKRRLSN</sequence>
<proteinExistence type="inferred from homology"/>
<evidence type="ECO:0000256" key="1">
    <source>
        <dbReference type="ARBA" id="ARBA00004141"/>
    </source>
</evidence>
<keyword evidence="8" id="KW-1185">Reference proteome</keyword>
<name>A0A8J5K8W1_ZINOF</name>
<evidence type="ECO:0000313" key="7">
    <source>
        <dbReference type="EMBL" id="KAG6476100.1"/>
    </source>
</evidence>
<dbReference type="GO" id="GO:0005384">
    <property type="term" value="F:manganese ion transmembrane transporter activity"/>
    <property type="evidence" value="ECO:0007669"/>
    <property type="project" value="TreeGrafter"/>
</dbReference>
<keyword evidence="3 6" id="KW-0812">Transmembrane</keyword>
<feature type="transmembrane region" description="Helical" evidence="6">
    <location>
        <begin position="424"/>
        <end position="449"/>
    </location>
</feature>
<dbReference type="InterPro" id="IPR001046">
    <property type="entry name" value="NRAMP_fam"/>
</dbReference>
<evidence type="ECO:0000313" key="8">
    <source>
        <dbReference type="Proteomes" id="UP000734854"/>
    </source>
</evidence>
<keyword evidence="4 6" id="KW-1133">Transmembrane helix</keyword>
<organism evidence="7 8">
    <name type="scientific">Zingiber officinale</name>
    <name type="common">Ginger</name>
    <name type="synonym">Amomum zingiber</name>
    <dbReference type="NCBI Taxonomy" id="94328"/>
    <lineage>
        <taxon>Eukaryota</taxon>
        <taxon>Viridiplantae</taxon>
        <taxon>Streptophyta</taxon>
        <taxon>Embryophyta</taxon>
        <taxon>Tracheophyta</taxon>
        <taxon>Spermatophyta</taxon>
        <taxon>Magnoliopsida</taxon>
        <taxon>Liliopsida</taxon>
        <taxon>Zingiberales</taxon>
        <taxon>Zingiberaceae</taxon>
        <taxon>Zingiber</taxon>
    </lineage>
</organism>
<comment type="subcellular location">
    <subcellularLocation>
        <location evidence="1">Membrane</location>
        <topology evidence="1">Multi-pass membrane protein</topology>
    </subcellularLocation>
</comment>
<feature type="transmembrane region" description="Helical" evidence="6">
    <location>
        <begin position="7"/>
        <end position="26"/>
    </location>
</feature>
<dbReference type="PANTHER" id="PTHR11706:SF75">
    <property type="entry name" value="ETHYLENE-INSENSITIVE PROTEIN 2"/>
    <property type="match status" value="1"/>
</dbReference>
<dbReference type="PIRSF" id="PIRSF037378">
    <property type="entry name" value="EIN2"/>
    <property type="match status" value="1"/>
</dbReference>
<dbReference type="Proteomes" id="UP000734854">
    <property type="component" value="Unassembled WGS sequence"/>
</dbReference>
<feature type="transmembrane region" description="Helical" evidence="6">
    <location>
        <begin position="230"/>
        <end position="255"/>
    </location>
</feature>
<evidence type="ECO:0000256" key="6">
    <source>
        <dbReference type="SAM" id="Phobius"/>
    </source>
</evidence>
<evidence type="ECO:0000256" key="4">
    <source>
        <dbReference type="ARBA" id="ARBA00022989"/>
    </source>
</evidence>
<dbReference type="GO" id="GO:0015086">
    <property type="term" value="F:cadmium ion transmembrane transporter activity"/>
    <property type="evidence" value="ECO:0007669"/>
    <property type="project" value="TreeGrafter"/>
</dbReference>
<feature type="transmembrane region" description="Helical" evidence="6">
    <location>
        <begin position="148"/>
        <end position="167"/>
    </location>
</feature>
<accession>A0A8J5K8W1</accession>
<comment type="similarity">
    <text evidence="2">Belongs to the NRAMP (TC 2.A.55) family.</text>
</comment>
<dbReference type="GO" id="GO:0034755">
    <property type="term" value="P:iron ion transmembrane transport"/>
    <property type="evidence" value="ECO:0007669"/>
    <property type="project" value="TreeGrafter"/>
</dbReference>
<feature type="transmembrane region" description="Helical" evidence="6">
    <location>
        <begin position="275"/>
        <end position="294"/>
    </location>
</feature>
<dbReference type="EMBL" id="JACMSC010000018">
    <property type="protein sequence ID" value="KAG6476100.1"/>
    <property type="molecule type" value="Genomic_DNA"/>
</dbReference>
<reference evidence="7 8" key="1">
    <citation type="submission" date="2020-08" db="EMBL/GenBank/DDBJ databases">
        <title>Plant Genome Project.</title>
        <authorList>
            <person name="Zhang R.-G."/>
        </authorList>
    </citation>
    <scope>NUCLEOTIDE SEQUENCE [LARGE SCALE GENOMIC DNA]</scope>
    <source>
        <tissue evidence="7">Rhizome</tissue>
    </source>
</reference>
<keyword evidence="5 6" id="KW-0472">Membrane</keyword>
<dbReference type="Pfam" id="PF01566">
    <property type="entry name" value="Nramp"/>
    <property type="match status" value="1"/>
</dbReference>
<dbReference type="AlphaFoldDB" id="A0A8J5K8W1"/>
<feature type="transmembrane region" description="Helical" evidence="6">
    <location>
        <begin position="187"/>
        <end position="206"/>
    </location>
</feature>
<evidence type="ECO:0000256" key="3">
    <source>
        <dbReference type="ARBA" id="ARBA00022692"/>
    </source>
</evidence>
<comment type="caution">
    <text evidence="7">The sequence shown here is derived from an EMBL/GenBank/DDBJ whole genome shotgun (WGS) entry which is preliminary data.</text>
</comment>
<protein>
    <submittedName>
        <fullName evidence="7">Uncharacterized protein</fullName>
    </submittedName>
</protein>
<feature type="transmembrane region" description="Helical" evidence="6">
    <location>
        <begin position="344"/>
        <end position="367"/>
    </location>
</feature>
<evidence type="ECO:0000256" key="5">
    <source>
        <dbReference type="ARBA" id="ARBA00023136"/>
    </source>
</evidence>
<dbReference type="GO" id="GO:0005886">
    <property type="term" value="C:plasma membrane"/>
    <property type="evidence" value="ECO:0007669"/>
    <property type="project" value="TreeGrafter"/>
</dbReference>
<evidence type="ECO:0000256" key="2">
    <source>
        <dbReference type="ARBA" id="ARBA00009965"/>
    </source>
</evidence>
<feature type="transmembrane region" description="Helical" evidence="6">
    <location>
        <begin position="82"/>
        <end position="109"/>
    </location>
</feature>
<dbReference type="InterPro" id="IPR017187">
    <property type="entry name" value="EIN2"/>
</dbReference>
<gene>
    <name evidence="7" type="ORF">ZIOFF_065336</name>
</gene>
<dbReference type="OrthoDB" id="409173at2759"/>
<dbReference type="PANTHER" id="PTHR11706">
    <property type="entry name" value="SOLUTE CARRIER PROTEIN FAMILY 11 MEMBER"/>
    <property type="match status" value="1"/>
</dbReference>